<feature type="transmembrane region" description="Helical" evidence="2">
    <location>
        <begin position="239"/>
        <end position="261"/>
    </location>
</feature>
<dbReference type="AlphaFoldDB" id="A0AAD9KP34"/>
<evidence type="ECO:0000256" key="1">
    <source>
        <dbReference type="SAM" id="MobiDB-lite"/>
    </source>
</evidence>
<gene>
    <name evidence="3" type="ORF">NP493_749g01004</name>
</gene>
<protein>
    <submittedName>
        <fullName evidence="3">Uncharacterized protein</fullName>
    </submittedName>
</protein>
<organism evidence="3 4">
    <name type="scientific">Ridgeia piscesae</name>
    <name type="common">Tubeworm</name>
    <dbReference type="NCBI Taxonomy" id="27915"/>
    <lineage>
        <taxon>Eukaryota</taxon>
        <taxon>Metazoa</taxon>
        <taxon>Spiralia</taxon>
        <taxon>Lophotrochozoa</taxon>
        <taxon>Annelida</taxon>
        <taxon>Polychaeta</taxon>
        <taxon>Sedentaria</taxon>
        <taxon>Canalipalpata</taxon>
        <taxon>Sabellida</taxon>
        <taxon>Siboglinidae</taxon>
        <taxon>Ridgeia</taxon>
    </lineage>
</organism>
<comment type="caution">
    <text evidence="3">The sequence shown here is derived from an EMBL/GenBank/DDBJ whole genome shotgun (WGS) entry which is preliminary data.</text>
</comment>
<keyword evidence="2" id="KW-0812">Transmembrane</keyword>
<dbReference type="EMBL" id="JAODUO010000749">
    <property type="protein sequence ID" value="KAK2175114.1"/>
    <property type="molecule type" value="Genomic_DNA"/>
</dbReference>
<sequence length="337" mass="36906">MIRPCQNMTADSTEDDSQTVMACVVDMEVAYFPDKSTTSKSSGRAPPAIHSHSSPADELYRLPCPTVCAGDIARPRTIPLRHAHPFPHTDIPVEGATASDSVELSGPCMGARPDRYIKVNGSRDVPPPSATYWLDGKGLSPLMGHPCGPAKHGSTATMDESLSDLLPEGCGQGKERCHTPRTNCHHLQHVPKPPNYVPLSIGLLFVSPLCGVPCLVFALRAQRAHARGLEKLSRKNNDWAFILLIAGLMFLALLLLVYLVWQMTSALCMPTPSVPTTVTQAGTPIYRQYTQQRSKNGIDHLNHSQVTIMPQFRSHDTMFQRPVKLKHNTSDRPPSVP</sequence>
<keyword evidence="4" id="KW-1185">Reference proteome</keyword>
<dbReference type="Proteomes" id="UP001209878">
    <property type="component" value="Unassembled WGS sequence"/>
</dbReference>
<reference evidence="3" key="1">
    <citation type="journal article" date="2023" name="Mol. Biol. Evol.">
        <title>Third-Generation Sequencing Reveals the Adaptive Role of the Epigenome in Three Deep-Sea Polychaetes.</title>
        <authorList>
            <person name="Perez M."/>
            <person name="Aroh O."/>
            <person name="Sun Y."/>
            <person name="Lan Y."/>
            <person name="Juniper S.K."/>
            <person name="Young C.R."/>
            <person name="Angers B."/>
            <person name="Qian P.Y."/>
        </authorList>
    </citation>
    <scope>NUCLEOTIDE SEQUENCE</scope>
    <source>
        <strain evidence="3">R07B-5</strain>
    </source>
</reference>
<keyword evidence="2" id="KW-1133">Transmembrane helix</keyword>
<evidence type="ECO:0000313" key="4">
    <source>
        <dbReference type="Proteomes" id="UP001209878"/>
    </source>
</evidence>
<feature type="region of interest" description="Disordered" evidence="1">
    <location>
        <begin position="35"/>
        <end position="56"/>
    </location>
</feature>
<name>A0AAD9KP34_RIDPI</name>
<evidence type="ECO:0000256" key="2">
    <source>
        <dbReference type="SAM" id="Phobius"/>
    </source>
</evidence>
<proteinExistence type="predicted"/>
<feature type="transmembrane region" description="Helical" evidence="2">
    <location>
        <begin position="196"/>
        <end position="219"/>
    </location>
</feature>
<evidence type="ECO:0000313" key="3">
    <source>
        <dbReference type="EMBL" id="KAK2175114.1"/>
    </source>
</evidence>
<keyword evidence="2" id="KW-0472">Membrane</keyword>
<accession>A0AAD9KP34</accession>